<sequence length="137" mass="14966">MIKGLAAFIILMTAAVCFGQQGVNALEILEVREDAAVPAAKMKGIESEDWTLQYKLKNKDLYLECVIPDFSLAKKEKGGDGYLLVQMNGQEAAKMNQAAFIMKSLPPGEHTIDIRPVSYDGKSKAETISFEIEIAGP</sequence>
<evidence type="ECO:0000256" key="1">
    <source>
        <dbReference type="SAM" id="SignalP"/>
    </source>
</evidence>
<dbReference type="OrthoDB" id="2968672at2"/>
<proteinExistence type="predicted"/>
<dbReference type="STRING" id="930129.SAMN05216352_103247"/>
<dbReference type="AlphaFoldDB" id="A0A1G8G6U4"/>
<reference evidence="2 3" key="1">
    <citation type="submission" date="2016-10" db="EMBL/GenBank/DDBJ databases">
        <authorList>
            <person name="de Groot N.N."/>
        </authorList>
    </citation>
    <scope>NUCLEOTIDE SEQUENCE [LARGE SCALE GENOMIC DNA]</scope>
    <source>
        <strain evidence="3">P4B,CCM 7963,CECT 7998,DSM 25260,IBRC-M 10614,KCTC 13821</strain>
    </source>
</reference>
<keyword evidence="1" id="KW-0732">Signal</keyword>
<dbReference type="Proteomes" id="UP000199017">
    <property type="component" value="Unassembled WGS sequence"/>
</dbReference>
<organism evidence="2 3">
    <name type="scientific">Alteribacillus bidgolensis</name>
    <dbReference type="NCBI Taxonomy" id="930129"/>
    <lineage>
        <taxon>Bacteria</taxon>
        <taxon>Bacillati</taxon>
        <taxon>Bacillota</taxon>
        <taxon>Bacilli</taxon>
        <taxon>Bacillales</taxon>
        <taxon>Bacillaceae</taxon>
        <taxon>Alteribacillus</taxon>
    </lineage>
</organism>
<keyword evidence="3" id="KW-1185">Reference proteome</keyword>
<dbReference type="EMBL" id="FNDU01000003">
    <property type="protein sequence ID" value="SDH90011.1"/>
    <property type="molecule type" value="Genomic_DNA"/>
</dbReference>
<protein>
    <submittedName>
        <fullName evidence="2">Uncharacterized protein</fullName>
    </submittedName>
</protein>
<dbReference type="RefSeq" id="WP_091582750.1">
    <property type="nucleotide sequence ID" value="NZ_FNDU01000003.1"/>
</dbReference>
<evidence type="ECO:0000313" key="3">
    <source>
        <dbReference type="Proteomes" id="UP000199017"/>
    </source>
</evidence>
<feature type="chain" id="PRO_5038858242" evidence="1">
    <location>
        <begin position="20"/>
        <end position="137"/>
    </location>
</feature>
<gene>
    <name evidence="2" type="ORF">SAMN05216352_103247</name>
</gene>
<evidence type="ECO:0000313" key="2">
    <source>
        <dbReference type="EMBL" id="SDH90011.1"/>
    </source>
</evidence>
<feature type="signal peptide" evidence="1">
    <location>
        <begin position="1"/>
        <end position="19"/>
    </location>
</feature>
<accession>A0A1G8G6U4</accession>
<name>A0A1G8G6U4_9BACI</name>